<dbReference type="GO" id="GO:0000981">
    <property type="term" value="F:DNA-binding transcription factor activity, RNA polymerase II-specific"/>
    <property type="evidence" value="ECO:0007669"/>
    <property type="project" value="InterPro"/>
</dbReference>
<feature type="compositionally biased region" description="Polar residues" evidence="7">
    <location>
        <begin position="105"/>
        <end position="123"/>
    </location>
</feature>
<evidence type="ECO:0000256" key="8">
    <source>
        <dbReference type="SAM" id="Phobius"/>
    </source>
</evidence>
<reference evidence="10 11" key="1">
    <citation type="journal article" date="2016" name="Genome Biol. Evol.">
        <title>Divergent and convergent evolution of fungal pathogenicity.</title>
        <authorList>
            <person name="Shang Y."/>
            <person name="Xiao G."/>
            <person name="Zheng P."/>
            <person name="Cen K."/>
            <person name="Zhan S."/>
            <person name="Wang C."/>
        </authorList>
    </citation>
    <scope>NUCLEOTIDE SEQUENCE [LARGE SCALE GENOMIC DNA]</scope>
    <source>
        <strain evidence="10 11">RCEF 3172</strain>
    </source>
</reference>
<comment type="caution">
    <text evidence="10">The sequence shown here is derived from an EMBL/GenBank/DDBJ whole genome shotgun (WGS) entry which is preliminary data.</text>
</comment>
<dbReference type="AlphaFoldDB" id="A0A167HSJ7"/>
<dbReference type="PANTHER" id="PTHR31845">
    <property type="entry name" value="FINGER DOMAIN PROTEIN, PUTATIVE-RELATED"/>
    <property type="match status" value="1"/>
</dbReference>
<evidence type="ECO:0000256" key="2">
    <source>
        <dbReference type="ARBA" id="ARBA00022723"/>
    </source>
</evidence>
<keyword evidence="8" id="KW-0472">Membrane</keyword>
<dbReference type="GO" id="GO:0008270">
    <property type="term" value="F:zinc ion binding"/>
    <property type="evidence" value="ECO:0007669"/>
    <property type="project" value="InterPro"/>
</dbReference>
<feature type="transmembrane region" description="Helical" evidence="8">
    <location>
        <begin position="525"/>
        <end position="546"/>
    </location>
</feature>
<dbReference type="SMART" id="SM00066">
    <property type="entry name" value="GAL4"/>
    <property type="match status" value="1"/>
</dbReference>
<name>A0A167HSJ7_9HYPO</name>
<comment type="subcellular location">
    <subcellularLocation>
        <location evidence="1">Nucleus</location>
    </subcellularLocation>
</comment>
<dbReference type="EMBL" id="AZHA01000005">
    <property type="protein sequence ID" value="OAA48264.1"/>
    <property type="molecule type" value="Genomic_DNA"/>
</dbReference>
<keyword evidence="11" id="KW-1185">Reference proteome</keyword>
<dbReference type="Proteomes" id="UP000076863">
    <property type="component" value="Unassembled WGS sequence"/>
</dbReference>
<dbReference type="SUPFAM" id="SSF57701">
    <property type="entry name" value="Zn2/Cys6 DNA-binding domain"/>
    <property type="match status" value="1"/>
</dbReference>
<organism evidence="10 11">
    <name type="scientific">Beauveria brongniartii RCEF 3172</name>
    <dbReference type="NCBI Taxonomy" id="1081107"/>
    <lineage>
        <taxon>Eukaryota</taxon>
        <taxon>Fungi</taxon>
        <taxon>Dikarya</taxon>
        <taxon>Ascomycota</taxon>
        <taxon>Pezizomycotina</taxon>
        <taxon>Sordariomycetes</taxon>
        <taxon>Hypocreomycetidae</taxon>
        <taxon>Hypocreales</taxon>
        <taxon>Cordycipitaceae</taxon>
        <taxon>Beauveria</taxon>
        <taxon>Beauveria brongniartii</taxon>
    </lineage>
</organism>
<evidence type="ECO:0000313" key="10">
    <source>
        <dbReference type="EMBL" id="OAA48264.1"/>
    </source>
</evidence>
<keyword evidence="8" id="KW-1133">Transmembrane helix</keyword>
<dbReference type="InterPro" id="IPR007219">
    <property type="entry name" value="XnlR_reg_dom"/>
</dbReference>
<dbReference type="GO" id="GO:0006351">
    <property type="term" value="P:DNA-templated transcription"/>
    <property type="evidence" value="ECO:0007669"/>
    <property type="project" value="InterPro"/>
</dbReference>
<dbReference type="InterPro" id="IPR051089">
    <property type="entry name" value="prtT"/>
</dbReference>
<gene>
    <name evidence="10" type="ORF">BBO_02533</name>
</gene>
<accession>A0A167HSJ7</accession>
<evidence type="ECO:0000256" key="1">
    <source>
        <dbReference type="ARBA" id="ARBA00004123"/>
    </source>
</evidence>
<dbReference type="CDD" id="cd00067">
    <property type="entry name" value="GAL4"/>
    <property type="match status" value="1"/>
</dbReference>
<evidence type="ECO:0000256" key="7">
    <source>
        <dbReference type="SAM" id="MobiDB-lite"/>
    </source>
</evidence>
<evidence type="ECO:0000256" key="4">
    <source>
        <dbReference type="ARBA" id="ARBA00023125"/>
    </source>
</evidence>
<dbReference type="InterPro" id="IPR036864">
    <property type="entry name" value="Zn2-C6_fun-type_DNA-bd_sf"/>
</dbReference>
<dbReference type="SMART" id="SM00906">
    <property type="entry name" value="Fungal_trans"/>
    <property type="match status" value="1"/>
</dbReference>
<evidence type="ECO:0000256" key="5">
    <source>
        <dbReference type="ARBA" id="ARBA00023163"/>
    </source>
</evidence>
<feature type="compositionally biased region" description="Polar residues" evidence="7">
    <location>
        <begin position="140"/>
        <end position="163"/>
    </location>
</feature>
<feature type="domain" description="Zn(2)-C6 fungal-type" evidence="9">
    <location>
        <begin position="32"/>
        <end position="64"/>
    </location>
</feature>
<dbReference type="OrthoDB" id="4060227at2759"/>
<keyword evidence="2" id="KW-0479">Metal-binding</keyword>
<keyword evidence="5" id="KW-0804">Transcription</keyword>
<dbReference type="GO" id="GO:0000976">
    <property type="term" value="F:transcription cis-regulatory region binding"/>
    <property type="evidence" value="ECO:0007669"/>
    <property type="project" value="TreeGrafter"/>
</dbReference>
<dbReference type="Pfam" id="PF00172">
    <property type="entry name" value="Zn_clus"/>
    <property type="match status" value="1"/>
</dbReference>
<dbReference type="CDD" id="cd12148">
    <property type="entry name" value="fungal_TF_MHR"/>
    <property type="match status" value="1"/>
</dbReference>
<keyword evidence="3" id="KW-0805">Transcription regulation</keyword>
<evidence type="ECO:0000259" key="9">
    <source>
        <dbReference type="PROSITE" id="PS50048"/>
    </source>
</evidence>
<proteinExistence type="predicted"/>
<sequence length="667" mass="74382">MKRARSPDTSPPPAGDAETAAHQPKISRKIRACQACQHRKVKCDLENGQERCGRCTRLDLKCIVNKSLQTLLDGENEWKNQMEAKVEALQTALADVQRLVGAHNGNMTNTTPGTAASRHNSVSHVHHQPQPQPVRGPSPGVSQGAQSSLSPSLQRTATAMTRENSIEPGAPDSDHQAIVSAPMASLFEATKLRNIRSDPWAHHGQHPSLKSPETDFIAQGRVSLCDAEYLFDTFRGTLNAYLWGGIALIHETLDAARASSSILTSAILAVTSLHTQDEGRAFDICYPVFLGLVSQAVFDRYHTLDDVRGLCIGAFWLSDLSWKLSGLAVRIATELNLHQFCAKSLRDGSSYGDEARLWYFLYVCDHHFSIAYGRPPVISETPTITCHEHFLQRPDATQSDFRLHSQVGIFIILSRVFHAFGPDRSRMIGNDEFEALRRFDADMGFWRDRWKDKLQPNKYVSQYPAKGVFLHYHFARLLLFSICLRGLRPSGVYAMSPERRQFVNKAISSATAALDLILNDPDMRASIIGVPLYLLTTMAYACLFLIKCQAQWKSANLNISYEEVVPLIEGAIAVLNATRPCVRHVAHYLGNGLGSMLEKFKEHHNLDMTKPDDGDQSASAQQVWPQGEMWPDWNVWMFGNGDLSQQTLNQDNYGLNFLDALNSQMPG</sequence>
<dbReference type="Gene3D" id="4.10.240.10">
    <property type="entry name" value="Zn(2)-C6 fungal-type DNA-binding domain"/>
    <property type="match status" value="1"/>
</dbReference>
<keyword evidence="8" id="KW-0812">Transmembrane</keyword>
<dbReference type="PROSITE" id="PS50048">
    <property type="entry name" value="ZN2_CY6_FUNGAL_2"/>
    <property type="match status" value="1"/>
</dbReference>
<keyword evidence="4 10" id="KW-0238">DNA-binding</keyword>
<dbReference type="GO" id="GO:0005634">
    <property type="term" value="C:nucleus"/>
    <property type="evidence" value="ECO:0007669"/>
    <property type="project" value="UniProtKB-SubCell"/>
</dbReference>
<evidence type="ECO:0000313" key="11">
    <source>
        <dbReference type="Proteomes" id="UP000076863"/>
    </source>
</evidence>
<protein>
    <submittedName>
        <fullName evidence="10">Zn(2)-C6 fungal-type DNA-binding domain protein</fullName>
    </submittedName>
</protein>
<dbReference type="PANTHER" id="PTHR31845:SF17">
    <property type="entry name" value="ZN(II)2CYS6 TRANSCRIPTION FACTOR (EUROFUNG)"/>
    <property type="match status" value="1"/>
</dbReference>
<dbReference type="InterPro" id="IPR001138">
    <property type="entry name" value="Zn2Cys6_DnaBD"/>
</dbReference>
<feature type="region of interest" description="Disordered" evidence="7">
    <location>
        <begin position="1"/>
        <end position="23"/>
    </location>
</feature>
<feature type="region of interest" description="Disordered" evidence="7">
    <location>
        <begin position="103"/>
        <end position="175"/>
    </location>
</feature>
<keyword evidence="6" id="KW-0539">Nucleus</keyword>
<evidence type="ECO:0000256" key="3">
    <source>
        <dbReference type="ARBA" id="ARBA00023015"/>
    </source>
</evidence>
<evidence type="ECO:0000256" key="6">
    <source>
        <dbReference type="ARBA" id="ARBA00023242"/>
    </source>
</evidence>